<evidence type="ECO:0000256" key="1">
    <source>
        <dbReference type="SAM" id="MobiDB-lite"/>
    </source>
</evidence>
<keyword evidence="4" id="KW-1185">Reference proteome</keyword>
<accession>A0A8X6JKU7</accession>
<evidence type="ECO:0000313" key="4">
    <source>
        <dbReference type="Proteomes" id="UP000887116"/>
    </source>
</evidence>
<sequence length="132" mass="14425">MESQFVLAGITTEVTKFHHVVSALQPEEVEIVGDIILNSPTRLPSHVQQILAISKDQNDKLAEMADGITAVAGPTSAIHGINAENQDLKTMLMEISSCLSCLETCERSTSRGSEGRFRHRSRSRESGAHKHC</sequence>
<organism evidence="3 4">
    <name type="scientific">Trichonephila clavata</name>
    <name type="common">Joro spider</name>
    <name type="synonym">Nephila clavata</name>
    <dbReference type="NCBI Taxonomy" id="2740835"/>
    <lineage>
        <taxon>Eukaryota</taxon>
        <taxon>Metazoa</taxon>
        <taxon>Ecdysozoa</taxon>
        <taxon>Arthropoda</taxon>
        <taxon>Chelicerata</taxon>
        <taxon>Arachnida</taxon>
        <taxon>Araneae</taxon>
        <taxon>Araneomorphae</taxon>
        <taxon>Entelegynae</taxon>
        <taxon>Araneoidea</taxon>
        <taxon>Nephilidae</taxon>
        <taxon>Trichonephila</taxon>
    </lineage>
</organism>
<comment type="caution">
    <text evidence="3">The sequence shown here is derived from an EMBL/GenBank/DDBJ whole genome shotgun (WGS) entry which is preliminary data.</text>
</comment>
<dbReference type="AlphaFoldDB" id="A0A8X6JKU7"/>
<name>A0A8X6JKU7_TRICU</name>
<feature type="region of interest" description="Disordered" evidence="1">
    <location>
        <begin position="110"/>
        <end position="132"/>
    </location>
</feature>
<dbReference type="PANTHER" id="PTHR33327">
    <property type="entry name" value="ENDONUCLEASE"/>
    <property type="match status" value="1"/>
</dbReference>
<dbReference type="OrthoDB" id="10048650at2759"/>
<dbReference type="InterPro" id="IPR055469">
    <property type="entry name" value="DUF7041"/>
</dbReference>
<proteinExistence type="predicted"/>
<feature type="compositionally biased region" description="Basic and acidic residues" evidence="1">
    <location>
        <begin position="123"/>
        <end position="132"/>
    </location>
</feature>
<evidence type="ECO:0000313" key="3">
    <source>
        <dbReference type="EMBL" id="GFR29438.1"/>
    </source>
</evidence>
<feature type="domain" description="DUF7041" evidence="2">
    <location>
        <begin position="1"/>
        <end position="42"/>
    </location>
</feature>
<protein>
    <submittedName>
        <fullName evidence="3">Retrovirus-related Pol polyprotein from transposon 297</fullName>
    </submittedName>
</protein>
<dbReference type="Pfam" id="PF23055">
    <property type="entry name" value="DUF7041"/>
    <property type="match status" value="1"/>
</dbReference>
<reference evidence="3" key="1">
    <citation type="submission" date="2020-07" db="EMBL/GenBank/DDBJ databases">
        <title>Multicomponent nature underlies the extraordinary mechanical properties of spider dragline silk.</title>
        <authorList>
            <person name="Kono N."/>
            <person name="Nakamura H."/>
            <person name="Mori M."/>
            <person name="Yoshida Y."/>
            <person name="Ohtoshi R."/>
            <person name="Malay A.D."/>
            <person name="Moran D.A.P."/>
            <person name="Tomita M."/>
            <person name="Numata K."/>
            <person name="Arakawa K."/>
        </authorList>
    </citation>
    <scope>NUCLEOTIDE SEQUENCE</scope>
</reference>
<dbReference type="PANTHER" id="PTHR33327:SF3">
    <property type="entry name" value="RNA-DIRECTED DNA POLYMERASE"/>
    <property type="match status" value="1"/>
</dbReference>
<evidence type="ECO:0000259" key="2">
    <source>
        <dbReference type="Pfam" id="PF23055"/>
    </source>
</evidence>
<dbReference type="EMBL" id="BMAO01029104">
    <property type="protein sequence ID" value="GFR29438.1"/>
    <property type="molecule type" value="Genomic_DNA"/>
</dbReference>
<gene>
    <name evidence="3" type="primary">pol_2772</name>
    <name evidence="3" type="ORF">TNCT_364561</name>
</gene>
<dbReference type="Proteomes" id="UP000887116">
    <property type="component" value="Unassembled WGS sequence"/>
</dbReference>